<dbReference type="GO" id="GO:0005524">
    <property type="term" value="F:ATP binding"/>
    <property type="evidence" value="ECO:0007669"/>
    <property type="project" value="UniProtKB-UniRule"/>
</dbReference>
<dbReference type="InterPro" id="IPR011127">
    <property type="entry name" value="Dala_Dala_lig_N"/>
</dbReference>
<evidence type="ECO:0000256" key="3">
    <source>
        <dbReference type="ARBA" id="ARBA00023316"/>
    </source>
</evidence>
<dbReference type="Pfam" id="PF07478">
    <property type="entry name" value="Dala_Dala_lig_C"/>
    <property type="match status" value="1"/>
</dbReference>
<evidence type="ECO:0000256" key="2">
    <source>
        <dbReference type="ARBA" id="ARBA00022598"/>
    </source>
</evidence>
<organism evidence="7 8">
    <name type="scientific">Streptomyces lunaelactis</name>
    <dbReference type="NCBI Taxonomy" id="1535768"/>
    <lineage>
        <taxon>Bacteria</taxon>
        <taxon>Bacillati</taxon>
        <taxon>Actinomycetota</taxon>
        <taxon>Actinomycetes</taxon>
        <taxon>Kitasatosporales</taxon>
        <taxon>Streptomycetaceae</taxon>
        <taxon>Streptomyces</taxon>
    </lineage>
</organism>
<feature type="domain" description="ATP-grasp" evidence="6">
    <location>
        <begin position="140"/>
        <end position="339"/>
    </location>
</feature>
<feature type="compositionally biased region" description="Polar residues" evidence="5">
    <location>
        <begin position="357"/>
        <end position="383"/>
    </location>
</feature>
<dbReference type="GO" id="GO:0008716">
    <property type="term" value="F:D-alanine-D-alanine ligase activity"/>
    <property type="evidence" value="ECO:0007669"/>
    <property type="project" value="InterPro"/>
</dbReference>
<dbReference type="Gene3D" id="3.30.470.20">
    <property type="entry name" value="ATP-grasp fold, B domain"/>
    <property type="match status" value="1"/>
</dbReference>
<dbReference type="RefSeq" id="WP_108146968.1">
    <property type="nucleotide sequence ID" value="NZ_CP026304.1"/>
</dbReference>
<keyword evidence="4" id="KW-0547">Nucleotide-binding</keyword>
<feature type="region of interest" description="Disordered" evidence="5">
    <location>
        <begin position="338"/>
        <end position="394"/>
    </location>
</feature>
<dbReference type="GeneID" id="55654153"/>
<name>A0A2R4SWM3_9ACTN</name>
<dbReference type="OrthoDB" id="9813261at2"/>
<dbReference type="Gene3D" id="3.30.1490.20">
    <property type="entry name" value="ATP-grasp fold, A domain"/>
    <property type="match status" value="1"/>
</dbReference>
<dbReference type="InterPro" id="IPR011761">
    <property type="entry name" value="ATP-grasp"/>
</dbReference>
<dbReference type="PANTHER" id="PTHR23132">
    <property type="entry name" value="D-ALANINE--D-ALANINE LIGASE"/>
    <property type="match status" value="1"/>
</dbReference>
<dbReference type="SUPFAM" id="SSF52440">
    <property type="entry name" value="PreATP-grasp domain"/>
    <property type="match status" value="1"/>
</dbReference>
<dbReference type="InterPro" id="IPR013815">
    <property type="entry name" value="ATP_grasp_subdomain_1"/>
</dbReference>
<dbReference type="Gene3D" id="3.40.50.20">
    <property type="match status" value="1"/>
</dbReference>
<dbReference type="PANTHER" id="PTHR23132:SF23">
    <property type="entry name" value="D-ALANINE--D-ALANINE LIGASE B"/>
    <property type="match status" value="1"/>
</dbReference>
<dbReference type="EMBL" id="CP026304">
    <property type="protein sequence ID" value="AVZ71276.1"/>
    <property type="molecule type" value="Genomic_DNA"/>
</dbReference>
<evidence type="ECO:0000256" key="5">
    <source>
        <dbReference type="SAM" id="MobiDB-lite"/>
    </source>
</evidence>
<dbReference type="SUPFAM" id="SSF56059">
    <property type="entry name" value="Glutathione synthetase ATP-binding domain-like"/>
    <property type="match status" value="1"/>
</dbReference>
<protein>
    <submittedName>
        <fullName evidence="7">D-alanine--D-alanine ligase</fullName>
    </submittedName>
</protein>
<evidence type="ECO:0000256" key="1">
    <source>
        <dbReference type="ARBA" id="ARBA00010871"/>
    </source>
</evidence>
<evidence type="ECO:0000256" key="4">
    <source>
        <dbReference type="PROSITE-ProRule" id="PRU00409"/>
    </source>
</evidence>
<proteinExistence type="inferred from homology"/>
<comment type="similarity">
    <text evidence="1">Belongs to the D-alanine--D-alanine ligase family.</text>
</comment>
<keyword evidence="2 7" id="KW-0436">Ligase</keyword>
<accession>A0A2R4SWM3</accession>
<keyword evidence="8" id="KW-1185">Reference proteome</keyword>
<dbReference type="InterPro" id="IPR011095">
    <property type="entry name" value="Dala_Dala_lig_C"/>
</dbReference>
<dbReference type="KEGG" id="slk:SLUN_02545"/>
<dbReference type="InterPro" id="IPR016185">
    <property type="entry name" value="PreATP-grasp_dom_sf"/>
</dbReference>
<gene>
    <name evidence="7" type="ORF">SLUN_02545</name>
</gene>
<sequence length="394" mass="41846">MKAVVLCGGESVERDVSLDSGMSVARALIDLRYEVTVVDPAADEPFVCRSSCDPGDLPQTTVTTELPVIDVPKSRKNIFATLTSEAMVATLKLADMVFPALHGGWGGDGHVQAILEMADVPFTGAGSAACSLAWDKQRTLRVLRDAGVTVSPWEVHRTGENEHQPGVLSMLDAGPVVVKYLTGTSFSTLFVAEDADELAATLAESPAGEDWLISPFLSGREFTVSVLGDHILPVVELEYSGPLYDFEAKNRPGASQRLCPAEITAELRDCLQEQALRAHRSVGLGPAEYSRVDFRCNNHGEPHCLEVNACPALRTGGGFATAANAIGWSFPQLIDEITRLPPRPPSPADLVSPPAPSTWSISPATSTSGTRTAPSPSPRSANPTPDKAGHITQS</sequence>
<evidence type="ECO:0000313" key="7">
    <source>
        <dbReference type="EMBL" id="AVZ71276.1"/>
    </source>
</evidence>
<dbReference type="GO" id="GO:0046872">
    <property type="term" value="F:metal ion binding"/>
    <property type="evidence" value="ECO:0007669"/>
    <property type="project" value="InterPro"/>
</dbReference>
<dbReference type="GO" id="GO:0071555">
    <property type="term" value="P:cell wall organization"/>
    <property type="evidence" value="ECO:0007669"/>
    <property type="project" value="UniProtKB-KW"/>
</dbReference>
<dbReference type="Proteomes" id="UP000244201">
    <property type="component" value="Chromosome"/>
</dbReference>
<evidence type="ECO:0000259" key="6">
    <source>
        <dbReference type="PROSITE" id="PS50975"/>
    </source>
</evidence>
<dbReference type="AlphaFoldDB" id="A0A2R4SWM3"/>
<reference evidence="7 8" key="1">
    <citation type="submission" date="2018-01" db="EMBL/GenBank/DDBJ databases">
        <title>Complete genome sequence of Streptomyces lunaelactis MM109T, a Ferroverdin A producer isolated from cave moonmilk deposits.</title>
        <authorList>
            <person name="Naome A."/>
            <person name="Martinet L."/>
            <person name="Maciejewska M."/>
            <person name="Anderssen S."/>
            <person name="Adam D."/>
            <person name="Tenconi E."/>
            <person name="Deflandre B."/>
            <person name="Arguelles-Arias A."/>
            <person name="Calusinska M."/>
            <person name="Copieters W."/>
            <person name="Karim L."/>
            <person name="Hanikenne M."/>
            <person name="Baurain D."/>
            <person name="van Wezel G."/>
            <person name="Smargiasso N."/>
            <person name="de Pauw E."/>
            <person name="Delfosse P."/>
            <person name="Rigali S."/>
        </authorList>
    </citation>
    <scope>NUCLEOTIDE SEQUENCE [LARGE SCALE GENOMIC DNA]</scope>
    <source>
        <strain evidence="7 8">MM109</strain>
    </source>
</reference>
<dbReference type="Pfam" id="PF01820">
    <property type="entry name" value="Dala_Dala_lig_N"/>
    <property type="match status" value="1"/>
</dbReference>
<evidence type="ECO:0000313" key="8">
    <source>
        <dbReference type="Proteomes" id="UP000244201"/>
    </source>
</evidence>
<dbReference type="PROSITE" id="PS50975">
    <property type="entry name" value="ATP_GRASP"/>
    <property type="match status" value="1"/>
</dbReference>
<keyword evidence="3" id="KW-0961">Cell wall biogenesis/degradation</keyword>
<keyword evidence="4" id="KW-0067">ATP-binding</keyword>